<gene>
    <name evidence="3" type="primary">infA</name>
    <name evidence="3" type="ORF">alecur_109</name>
</gene>
<sequence>MLTNNTIGVIIKTLPNLMFKVKLDSNIEVVAGMLARLRLNKVRLLVGDRVLVQCHGNIGKIILRYKI</sequence>
<comment type="caution">
    <text evidence="3">The sequence shown here is derived from an EMBL/GenBank/DDBJ whole genome shotgun (WGS) entry which is preliminary data.</text>
</comment>
<name>A0ABX4MHD1_9HYPH</name>
<evidence type="ECO:0000256" key="1">
    <source>
        <dbReference type="PROSITE-ProRule" id="PRU00181"/>
    </source>
</evidence>
<protein>
    <submittedName>
        <fullName evidence="3">Translation initiation factor IF-1</fullName>
    </submittedName>
</protein>
<dbReference type="InterPro" id="IPR012340">
    <property type="entry name" value="NA-bd_OB-fold"/>
</dbReference>
<keyword evidence="4" id="KW-1185">Reference proteome</keyword>
<dbReference type="EMBL" id="NXGS01000072">
    <property type="protein sequence ID" value="PIM96376.1"/>
    <property type="molecule type" value="Genomic_DNA"/>
</dbReference>
<dbReference type="Pfam" id="PF01176">
    <property type="entry name" value="eIF-1a"/>
    <property type="match status" value="1"/>
</dbReference>
<dbReference type="SUPFAM" id="SSF50249">
    <property type="entry name" value="Nucleic acid-binding proteins"/>
    <property type="match status" value="1"/>
</dbReference>
<organism evidence="3 4">
    <name type="scientific">Candidatus Hodgkinia cicadicola</name>
    <dbReference type="NCBI Taxonomy" id="573658"/>
    <lineage>
        <taxon>Bacteria</taxon>
        <taxon>Pseudomonadati</taxon>
        <taxon>Pseudomonadota</taxon>
        <taxon>Alphaproteobacteria</taxon>
        <taxon>Hyphomicrobiales</taxon>
        <taxon>Candidatus Hodgkinia</taxon>
    </lineage>
</organism>
<dbReference type="Gene3D" id="2.40.50.140">
    <property type="entry name" value="Nucleic acid-binding proteins"/>
    <property type="match status" value="1"/>
</dbReference>
<evidence type="ECO:0000313" key="3">
    <source>
        <dbReference type="EMBL" id="PIM96376.1"/>
    </source>
</evidence>
<accession>A0ABX4MHD1</accession>
<dbReference type="PROSITE" id="PS50832">
    <property type="entry name" value="S1_IF1_TYPE"/>
    <property type="match status" value="1"/>
</dbReference>
<keyword evidence="1 3" id="KW-0396">Initiation factor</keyword>
<dbReference type="InterPro" id="IPR006196">
    <property type="entry name" value="RNA-binding_domain_S1_IF1"/>
</dbReference>
<evidence type="ECO:0000259" key="2">
    <source>
        <dbReference type="PROSITE" id="PS50832"/>
    </source>
</evidence>
<keyword evidence="1" id="KW-0648">Protein biosynthesis</keyword>
<feature type="domain" description="S1-like" evidence="2">
    <location>
        <begin position="8"/>
        <end position="66"/>
    </location>
</feature>
<proteinExistence type="predicted"/>
<dbReference type="GO" id="GO:0003743">
    <property type="term" value="F:translation initiation factor activity"/>
    <property type="evidence" value="ECO:0007669"/>
    <property type="project" value="UniProtKB-KW"/>
</dbReference>
<reference evidence="3" key="1">
    <citation type="submission" date="2017-09" db="EMBL/GenBank/DDBJ databases">
        <authorList>
            <person name="Campbell M.A."/>
            <person name="Lukasik P."/>
            <person name="Simon C."/>
            <person name="McCutcheon J.P."/>
        </authorList>
    </citation>
    <scope>NUCLEOTIDE SEQUENCE [LARGE SCALE GENOMIC DNA]</scope>
    <source>
        <strain evidence="3">ALECUR</strain>
    </source>
</reference>
<dbReference type="Proteomes" id="UP000229529">
    <property type="component" value="Unassembled WGS sequence"/>
</dbReference>
<evidence type="ECO:0000313" key="4">
    <source>
        <dbReference type="Proteomes" id="UP000229529"/>
    </source>
</evidence>